<keyword evidence="1" id="KW-0482">Metalloprotease</keyword>
<dbReference type="GO" id="GO:0008237">
    <property type="term" value="F:metallopeptidase activity"/>
    <property type="evidence" value="ECO:0007669"/>
    <property type="project" value="UniProtKB-KW"/>
</dbReference>
<dbReference type="EMBL" id="FPKU01000002">
    <property type="protein sequence ID" value="SFZ85207.1"/>
    <property type="molecule type" value="Genomic_DNA"/>
</dbReference>
<evidence type="ECO:0000313" key="1">
    <source>
        <dbReference type="EMBL" id="SFZ85207.1"/>
    </source>
</evidence>
<dbReference type="AlphaFoldDB" id="A0A1K2HYR9"/>
<keyword evidence="1" id="KW-0645">Protease</keyword>
<sequence length="144" mass="15629">MPDADLNRWSQTMAPSLDDIEALAIAALESLPEPFRGLSAGVTCAVAEFAEDEVLEELGIESPFDLMGLFQGIGMHEAGAVPATGQMPNHVVLYRRAILDYWAEHEETLGAVVSHVLIHEIGHHFGFSDDDMEALEAEAEAEGR</sequence>
<evidence type="ECO:0000313" key="2">
    <source>
        <dbReference type="Proteomes" id="UP000183447"/>
    </source>
</evidence>
<name>A0A1K2HYR9_9HYPH</name>
<protein>
    <submittedName>
        <fullName evidence="1">Predicted Zn-dependent protease, minimal metalloprotease (MMP)-like domain</fullName>
    </submittedName>
</protein>
<keyword evidence="2" id="KW-1185">Reference proteome</keyword>
<dbReference type="Pfam" id="PF06262">
    <property type="entry name" value="Zincin_1"/>
    <property type="match status" value="1"/>
</dbReference>
<reference evidence="1 2" key="1">
    <citation type="submission" date="2016-11" db="EMBL/GenBank/DDBJ databases">
        <authorList>
            <person name="Jaros S."/>
            <person name="Januszkiewicz K."/>
            <person name="Wedrychowicz H."/>
        </authorList>
    </citation>
    <scope>NUCLEOTIDE SEQUENCE [LARGE SCALE GENOMIC DNA]</scope>
    <source>
        <strain evidence="1 2">ATCC 23634</strain>
    </source>
</reference>
<gene>
    <name evidence="1" type="ORF">SAMN02983003_2445</name>
</gene>
<keyword evidence="1" id="KW-0378">Hydrolase</keyword>
<dbReference type="OrthoDB" id="9806895at2"/>
<dbReference type="Gene3D" id="3.30.2010.20">
    <property type="match status" value="1"/>
</dbReference>
<organism evidence="1 2">
    <name type="scientific">Devosia enhydra</name>
    <dbReference type="NCBI Taxonomy" id="665118"/>
    <lineage>
        <taxon>Bacteria</taxon>
        <taxon>Pseudomonadati</taxon>
        <taxon>Pseudomonadota</taxon>
        <taxon>Alphaproteobacteria</taxon>
        <taxon>Hyphomicrobiales</taxon>
        <taxon>Devosiaceae</taxon>
        <taxon>Devosia</taxon>
    </lineage>
</organism>
<accession>A0A1K2HYR9</accession>
<dbReference type="RefSeq" id="WP_072343251.1">
    <property type="nucleotide sequence ID" value="NZ_FPKU01000002.1"/>
</dbReference>
<dbReference type="InterPro" id="IPR010428">
    <property type="entry name" value="Zincin_1"/>
</dbReference>
<dbReference type="STRING" id="665118.SAMN02983003_2445"/>
<dbReference type="GO" id="GO:0006508">
    <property type="term" value="P:proteolysis"/>
    <property type="evidence" value="ECO:0007669"/>
    <property type="project" value="UniProtKB-KW"/>
</dbReference>
<dbReference type="Proteomes" id="UP000183447">
    <property type="component" value="Unassembled WGS sequence"/>
</dbReference>
<proteinExistence type="predicted"/>
<dbReference type="SUPFAM" id="SSF55486">
    <property type="entry name" value="Metalloproteases ('zincins'), catalytic domain"/>
    <property type="match status" value="1"/>
</dbReference>
<dbReference type="CDD" id="cd12952">
    <property type="entry name" value="MMP_ACEL2062"/>
    <property type="match status" value="1"/>
</dbReference>
<dbReference type="InterPro" id="IPR038555">
    <property type="entry name" value="Zincin_1_sf"/>
</dbReference>